<protein>
    <submittedName>
        <fullName evidence="2">Uncharacterized protein</fullName>
    </submittedName>
</protein>
<comment type="caution">
    <text evidence="2">The sequence shown here is derived from an EMBL/GenBank/DDBJ whole genome shotgun (WGS) entry which is preliminary data.</text>
</comment>
<name>A0A843URC7_COLES</name>
<dbReference type="Proteomes" id="UP000652761">
    <property type="component" value="Unassembled WGS sequence"/>
</dbReference>
<feature type="region of interest" description="Disordered" evidence="1">
    <location>
        <begin position="124"/>
        <end position="211"/>
    </location>
</feature>
<gene>
    <name evidence="2" type="ORF">Taro_015914</name>
</gene>
<evidence type="ECO:0000313" key="3">
    <source>
        <dbReference type="Proteomes" id="UP000652761"/>
    </source>
</evidence>
<proteinExistence type="predicted"/>
<dbReference type="AlphaFoldDB" id="A0A843URC7"/>
<dbReference type="EMBL" id="NMUH01000694">
    <property type="protein sequence ID" value="MQL83423.1"/>
    <property type="molecule type" value="Genomic_DNA"/>
</dbReference>
<organism evidence="2 3">
    <name type="scientific">Colocasia esculenta</name>
    <name type="common">Wild taro</name>
    <name type="synonym">Arum esculentum</name>
    <dbReference type="NCBI Taxonomy" id="4460"/>
    <lineage>
        <taxon>Eukaryota</taxon>
        <taxon>Viridiplantae</taxon>
        <taxon>Streptophyta</taxon>
        <taxon>Embryophyta</taxon>
        <taxon>Tracheophyta</taxon>
        <taxon>Spermatophyta</taxon>
        <taxon>Magnoliopsida</taxon>
        <taxon>Liliopsida</taxon>
        <taxon>Araceae</taxon>
        <taxon>Aroideae</taxon>
        <taxon>Colocasieae</taxon>
        <taxon>Colocasia</taxon>
    </lineage>
</organism>
<evidence type="ECO:0000256" key="1">
    <source>
        <dbReference type="SAM" id="MobiDB-lite"/>
    </source>
</evidence>
<sequence>MRRSGETGRTPPWLCGGSQLLQARLPYRPHLLCVLATFVESLCYIAHRLASLTRGGSTRRSSISAGTTHTGFSCETSDCGGSNLFQGGGFDLPHPRRQRTGIVHLRRSDPPWILLRDQRMRRLRPLSGRRLRPPSPAVAASGERPSPPARPTLASPARPTTAAVPTSFRAAASTSPPWPPTGRPYRPTRPTHDTPPTLTLPTPKKPVGQEAESTSFQRGYCGAWFHLAPCSCTWRIWCMQSGLLLIRVCGGIDAHMCMDLEEGWQVWAHAAEEGNTWTTGLNCVCEFS</sequence>
<accession>A0A843URC7</accession>
<evidence type="ECO:0000313" key="2">
    <source>
        <dbReference type="EMBL" id="MQL83423.1"/>
    </source>
</evidence>
<reference evidence="2" key="1">
    <citation type="submission" date="2017-07" db="EMBL/GenBank/DDBJ databases">
        <title>Taro Niue Genome Assembly and Annotation.</title>
        <authorList>
            <person name="Atibalentja N."/>
            <person name="Keating K."/>
            <person name="Fields C.J."/>
        </authorList>
    </citation>
    <scope>NUCLEOTIDE SEQUENCE</scope>
    <source>
        <strain evidence="2">Niue_2</strain>
        <tissue evidence="2">Leaf</tissue>
    </source>
</reference>
<keyword evidence="3" id="KW-1185">Reference proteome</keyword>
<feature type="compositionally biased region" description="Low complexity" evidence="1">
    <location>
        <begin position="194"/>
        <end position="206"/>
    </location>
</feature>